<evidence type="ECO:0000313" key="3">
    <source>
        <dbReference type="EMBL" id="EDW75481.2"/>
    </source>
</evidence>
<gene>
    <name evidence="3" type="primary">Dwil\GK23879</name>
    <name evidence="3" type="ORF">Dwil_GK23879</name>
</gene>
<feature type="compositionally biased region" description="Polar residues" evidence="1">
    <location>
        <begin position="197"/>
        <end position="209"/>
    </location>
</feature>
<feature type="region of interest" description="Disordered" evidence="1">
    <location>
        <begin position="271"/>
        <end position="436"/>
    </location>
</feature>
<dbReference type="EMBL" id="CH963852">
    <property type="protein sequence ID" value="EDW75481.2"/>
    <property type="molecule type" value="Genomic_DNA"/>
</dbReference>
<protein>
    <submittedName>
        <fullName evidence="3">Uncharacterized protein</fullName>
    </submittedName>
</protein>
<feature type="compositionally biased region" description="Polar residues" evidence="1">
    <location>
        <begin position="372"/>
        <end position="386"/>
    </location>
</feature>
<evidence type="ECO:0000313" key="4">
    <source>
        <dbReference type="Proteomes" id="UP000007798"/>
    </source>
</evidence>
<dbReference type="STRING" id="7260.B4MTP2"/>
<dbReference type="InParanoid" id="B4MTP2"/>
<feature type="signal peptide" evidence="2">
    <location>
        <begin position="1"/>
        <end position="19"/>
    </location>
</feature>
<feature type="compositionally biased region" description="Polar residues" evidence="1">
    <location>
        <begin position="272"/>
        <end position="281"/>
    </location>
</feature>
<reference evidence="3 4" key="1">
    <citation type="journal article" date="2007" name="Nature">
        <title>Evolution of genes and genomes on the Drosophila phylogeny.</title>
        <authorList>
            <consortium name="Drosophila 12 Genomes Consortium"/>
            <person name="Clark A.G."/>
            <person name="Eisen M.B."/>
            <person name="Smith D.R."/>
            <person name="Bergman C.M."/>
            <person name="Oliver B."/>
            <person name="Markow T.A."/>
            <person name="Kaufman T.C."/>
            <person name="Kellis M."/>
            <person name="Gelbart W."/>
            <person name="Iyer V.N."/>
            <person name="Pollard D.A."/>
            <person name="Sackton T.B."/>
            <person name="Larracuente A.M."/>
            <person name="Singh N.D."/>
            <person name="Abad J.P."/>
            <person name="Abt D.N."/>
            <person name="Adryan B."/>
            <person name="Aguade M."/>
            <person name="Akashi H."/>
            <person name="Anderson W.W."/>
            <person name="Aquadro C.F."/>
            <person name="Ardell D.H."/>
            <person name="Arguello R."/>
            <person name="Artieri C.G."/>
            <person name="Barbash D.A."/>
            <person name="Barker D."/>
            <person name="Barsanti P."/>
            <person name="Batterham P."/>
            <person name="Batzoglou S."/>
            <person name="Begun D."/>
            <person name="Bhutkar A."/>
            <person name="Blanco E."/>
            <person name="Bosak S.A."/>
            <person name="Bradley R.K."/>
            <person name="Brand A.D."/>
            <person name="Brent M.R."/>
            <person name="Brooks A.N."/>
            <person name="Brown R.H."/>
            <person name="Butlin R.K."/>
            <person name="Caggese C."/>
            <person name="Calvi B.R."/>
            <person name="Bernardo de Carvalho A."/>
            <person name="Caspi A."/>
            <person name="Castrezana S."/>
            <person name="Celniker S.E."/>
            <person name="Chang J.L."/>
            <person name="Chapple C."/>
            <person name="Chatterji S."/>
            <person name="Chinwalla A."/>
            <person name="Civetta A."/>
            <person name="Clifton S.W."/>
            <person name="Comeron J.M."/>
            <person name="Costello J.C."/>
            <person name="Coyne J.A."/>
            <person name="Daub J."/>
            <person name="David R.G."/>
            <person name="Delcher A.L."/>
            <person name="Delehaunty K."/>
            <person name="Do C.B."/>
            <person name="Ebling H."/>
            <person name="Edwards K."/>
            <person name="Eickbush T."/>
            <person name="Evans J.D."/>
            <person name="Filipski A."/>
            <person name="Findeiss S."/>
            <person name="Freyhult E."/>
            <person name="Fulton L."/>
            <person name="Fulton R."/>
            <person name="Garcia A.C."/>
            <person name="Gardiner A."/>
            <person name="Garfield D.A."/>
            <person name="Garvin B.E."/>
            <person name="Gibson G."/>
            <person name="Gilbert D."/>
            <person name="Gnerre S."/>
            <person name="Godfrey J."/>
            <person name="Good R."/>
            <person name="Gotea V."/>
            <person name="Gravely B."/>
            <person name="Greenberg A.J."/>
            <person name="Griffiths-Jones S."/>
            <person name="Gross S."/>
            <person name="Guigo R."/>
            <person name="Gustafson E.A."/>
            <person name="Haerty W."/>
            <person name="Hahn M.W."/>
            <person name="Halligan D.L."/>
            <person name="Halpern A.L."/>
            <person name="Halter G.M."/>
            <person name="Han M.V."/>
            <person name="Heger A."/>
            <person name="Hillier L."/>
            <person name="Hinrichs A.S."/>
            <person name="Holmes I."/>
            <person name="Hoskins R.A."/>
            <person name="Hubisz M.J."/>
            <person name="Hultmark D."/>
            <person name="Huntley M.A."/>
            <person name="Jaffe D.B."/>
            <person name="Jagadeeshan S."/>
            <person name="Jeck W.R."/>
            <person name="Johnson J."/>
            <person name="Jones C.D."/>
            <person name="Jordan W.C."/>
            <person name="Karpen G.H."/>
            <person name="Kataoka E."/>
            <person name="Keightley P.D."/>
            <person name="Kheradpour P."/>
            <person name="Kirkness E.F."/>
            <person name="Koerich L.B."/>
            <person name="Kristiansen K."/>
            <person name="Kudrna D."/>
            <person name="Kulathinal R.J."/>
            <person name="Kumar S."/>
            <person name="Kwok R."/>
            <person name="Lander E."/>
            <person name="Langley C.H."/>
            <person name="Lapoint R."/>
            <person name="Lazzaro B.P."/>
            <person name="Lee S.J."/>
            <person name="Levesque L."/>
            <person name="Li R."/>
            <person name="Lin C.F."/>
            <person name="Lin M.F."/>
            <person name="Lindblad-Toh K."/>
            <person name="Llopart A."/>
            <person name="Long M."/>
            <person name="Low L."/>
            <person name="Lozovsky E."/>
            <person name="Lu J."/>
            <person name="Luo M."/>
            <person name="Machado C.A."/>
            <person name="Makalowski W."/>
            <person name="Marzo M."/>
            <person name="Matsuda M."/>
            <person name="Matzkin L."/>
            <person name="McAllister B."/>
            <person name="McBride C.S."/>
            <person name="McKernan B."/>
            <person name="McKernan K."/>
            <person name="Mendez-Lago M."/>
            <person name="Minx P."/>
            <person name="Mollenhauer M.U."/>
            <person name="Montooth K."/>
            <person name="Mount S.M."/>
            <person name="Mu X."/>
            <person name="Myers E."/>
            <person name="Negre B."/>
            <person name="Newfeld S."/>
            <person name="Nielsen R."/>
            <person name="Noor M.A."/>
            <person name="O'Grady P."/>
            <person name="Pachter L."/>
            <person name="Papaceit M."/>
            <person name="Parisi M.J."/>
            <person name="Parisi M."/>
            <person name="Parts L."/>
            <person name="Pedersen J.S."/>
            <person name="Pesole G."/>
            <person name="Phillippy A.M."/>
            <person name="Ponting C.P."/>
            <person name="Pop M."/>
            <person name="Porcelli D."/>
            <person name="Powell J.R."/>
            <person name="Prohaska S."/>
            <person name="Pruitt K."/>
            <person name="Puig M."/>
            <person name="Quesneville H."/>
            <person name="Ram K.R."/>
            <person name="Rand D."/>
            <person name="Rasmussen M.D."/>
            <person name="Reed L.K."/>
            <person name="Reenan R."/>
            <person name="Reily A."/>
            <person name="Remington K.A."/>
            <person name="Rieger T.T."/>
            <person name="Ritchie M.G."/>
            <person name="Robin C."/>
            <person name="Rogers Y.H."/>
            <person name="Rohde C."/>
            <person name="Rozas J."/>
            <person name="Rubenfield M.J."/>
            <person name="Ruiz A."/>
            <person name="Russo S."/>
            <person name="Salzberg S.L."/>
            <person name="Sanchez-Gracia A."/>
            <person name="Saranga D.J."/>
            <person name="Sato H."/>
            <person name="Schaeffer S.W."/>
            <person name="Schatz M.C."/>
            <person name="Schlenke T."/>
            <person name="Schwartz R."/>
            <person name="Segarra C."/>
            <person name="Singh R.S."/>
            <person name="Sirot L."/>
            <person name="Sirota M."/>
            <person name="Sisneros N.B."/>
            <person name="Smith C.D."/>
            <person name="Smith T.F."/>
            <person name="Spieth J."/>
            <person name="Stage D.E."/>
            <person name="Stark A."/>
            <person name="Stephan W."/>
            <person name="Strausberg R.L."/>
            <person name="Strempel S."/>
            <person name="Sturgill D."/>
            <person name="Sutton G."/>
            <person name="Sutton G.G."/>
            <person name="Tao W."/>
            <person name="Teichmann S."/>
            <person name="Tobari Y.N."/>
            <person name="Tomimura Y."/>
            <person name="Tsolas J.M."/>
            <person name="Valente V.L."/>
            <person name="Venter E."/>
            <person name="Venter J.C."/>
            <person name="Vicario S."/>
            <person name="Vieira F.G."/>
            <person name="Vilella A.J."/>
            <person name="Villasante A."/>
            <person name="Walenz B."/>
            <person name="Wang J."/>
            <person name="Wasserman M."/>
            <person name="Watts T."/>
            <person name="Wilson D."/>
            <person name="Wilson R.K."/>
            <person name="Wing R.A."/>
            <person name="Wolfner M.F."/>
            <person name="Wong A."/>
            <person name="Wong G.K."/>
            <person name="Wu C.I."/>
            <person name="Wu G."/>
            <person name="Yamamoto D."/>
            <person name="Yang H.P."/>
            <person name="Yang S.P."/>
            <person name="Yorke J.A."/>
            <person name="Yoshida K."/>
            <person name="Zdobnov E."/>
            <person name="Zhang P."/>
            <person name="Zhang Y."/>
            <person name="Zimin A.V."/>
            <person name="Baldwin J."/>
            <person name="Abdouelleil A."/>
            <person name="Abdulkadir J."/>
            <person name="Abebe A."/>
            <person name="Abera B."/>
            <person name="Abreu J."/>
            <person name="Acer S.C."/>
            <person name="Aftuck L."/>
            <person name="Alexander A."/>
            <person name="An P."/>
            <person name="Anderson E."/>
            <person name="Anderson S."/>
            <person name="Arachi H."/>
            <person name="Azer M."/>
            <person name="Bachantsang P."/>
            <person name="Barry A."/>
            <person name="Bayul T."/>
            <person name="Berlin A."/>
            <person name="Bessette D."/>
            <person name="Bloom T."/>
            <person name="Blye J."/>
            <person name="Boguslavskiy L."/>
            <person name="Bonnet C."/>
            <person name="Boukhgalter B."/>
            <person name="Bourzgui I."/>
            <person name="Brown A."/>
            <person name="Cahill P."/>
            <person name="Channer S."/>
            <person name="Cheshatsang Y."/>
            <person name="Chuda L."/>
            <person name="Citroen M."/>
            <person name="Collymore A."/>
            <person name="Cooke P."/>
            <person name="Costello M."/>
            <person name="D'Aco K."/>
            <person name="Daza R."/>
            <person name="De Haan G."/>
            <person name="DeGray S."/>
            <person name="DeMaso C."/>
            <person name="Dhargay N."/>
            <person name="Dooley K."/>
            <person name="Dooley E."/>
            <person name="Doricent M."/>
            <person name="Dorje P."/>
            <person name="Dorjee K."/>
            <person name="Dupes A."/>
            <person name="Elong R."/>
            <person name="Falk J."/>
            <person name="Farina A."/>
            <person name="Faro S."/>
            <person name="Ferguson D."/>
            <person name="Fisher S."/>
            <person name="Foley C.D."/>
            <person name="Franke A."/>
            <person name="Friedrich D."/>
            <person name="Gadbois L."/>
            <person name="Gearin G."/>
            <person name="Gearin C.R."/>
            <person name="Giannoukos G."/>
            <person name="Goode T."/>
            <person name="Graham J."/>
            <person name="Grandbois E."/>
            <person name="Grewal S."/>
            <person name="Gyaltsen K."/>
            <person name="Hafez N."/>
            <person name="Hagos B."/>
            <person name="Hall J."/>
            <person name="Henson C."/>
            <person name="Hollinger A."/>
            <person name="Honan T."/>
            <person name="Huard M.D."/>
            <person name="Hughes L."/>
            <person name="Hurhula B."/>
            <person name="Husby M.E."/>
            <person name="Kamat A."/>
            <person name="Kanga B."/>
            <person name="Kashin S."/>
            <person name="Khazanovich D."/>
            <person name="Kisner P."/>
            <person name="Lance K."/>
            <person name="Lara M."/>
            <person name="Lee W."/>
            <person name="Lennon N."/>
            <person name="Letendre F."/>
            <person name="LeVine R."/>
            <person name="Lipovsky A."/>
            <person name="Liu X."/>
            <person name="Liu J."/>
            <person name="Liu S."/>
            <person name="Lokyitsang T."/>
            <person name="Lokyitsang Y."/>
            <person name="Lubonja R."/>
            <person name="Lui A."/>
            <person name="MacDonald P."/>
            <person name="Magnisalis V."/>
            <person name="Maru K."/>
            <person name="Matthews C."/>
            <person name="McCusker W."/>
            <person name="McDonough S."/>
            <person name="Mehta T."/>
            <person name="Meldrim J."/>
            <person name="Meneus L."/>
            <person name="Mihai O."/>
            <person name="Mihalev A."/>
            <person name="Mihova T."/>
            <person name="Mittelman R."/>
            <person name="Mlenga V."/>
            <person name="Montmayeur A."/>
            <person name="Mulrain L."/>
            <person name="Navidi A."/>
            <person name="Naylor J."/>
            <person name="Negash T."/>
            <person name="Nguyen T."/>
            <person name="Nguyen N."/>
            <person name="Nicol R."/>
            <person name="Norbu C."/>
            <person name="Norbu N."/>
            <person name="Novod N."/>
            <person name="O'Neill B."/>
            <person name="Osman S."/>
            <person name="Markiewicz E."/>
            <person name="Oyono O.L."/>
            <person name="Patti C."/>
            <person name="Phunkhang P."/>
            <person name="Pierre F."/>
            <person name="Priest M."/>
            <person name="Raghuraman S."/>
            <person name="Rege F."/>
            <person name="Reyes R."/>
            <person name="Rise C."/>
            <person name="Rogov P."/>
            <person name="Ross K."/>
            <person name="Ryan E."/>
            <person name="Settipalli S."/>
            <person name="Shea T."/>
            <person name="Sherpa N."/>
            <person name="Shi L."/>
            <person name="Shih D."/>
            <person name="Sparrow T."/>
            <person name="Spaulding J."/>
            <person name="Stalker J."/>
            <person name="Stange-Thomann N."/>
            <person name="Stavropoulos S."/>
            <person name="Stone C."/>
            <person name="Strader C."/>
            <person name="Tesfaye S."/>
            <person name="Thomson T."/>
            <person name="Thoulutsang Y."/>
            <person name="Thoulutsang D."/>
            <person name="Topham K."/>
            <person name="Topping I."/>
            <person name="Tsamla T."/>
            <person name="Vassiliev H."/>
            <person name="Vo A."/>
            <person name="Wangchuk T."/>
            <person name="Wangdi T."/>
            <person name="Weiand M."/>
            <person name="Wilkinson J."/>
            <person name="Wilson A."/>
            <person name="Yadav S."/>
            <person name="Young G."/>
            <person name="Yu Q."/>
            <person name="Zembek L."/>
            <person name="Zhong D."/>
            <person name="Zimmer A."/>
            <person name="Zwirko Z."/>
            <person name="Jaffe D.B."/>
            <person name="Alvarez P."/>
            <person name="Brockman W."/>
            <person name="Butler J."/>
            <person name="Chin C."/>
            <person name="Gnerre S."/>
            <person name="Grabherr M."/>
            <person name="Kleber M."/>
            <person name="Mauceli E."/>
            <person name="MacCallum I."/>
        </authorList>
    </citation>
    <scope>NUCLEOTIDE SEQUENCE [LARGE SCALE GENOMIC DNA]</scope>
    <source>
        <strain evidence="4">Tucson 14030-0811.24</strain>
    </source>
</reference>
<proteinExistence type="predicted"/>
<dbReference type="OrthoDB" id="7867795at2759"/>
<keyword evidence="4" id="KW-1185">Reference proteome</keyword>
<accession>B4MTP2</accession>
<feature type="compositionally biased region" description="Basic and acidic residues" evidence="1">
    <location>
        <begin position="389"/>
        <end position="411"/>
    </location>
</feature>
<evidence type="ECO:0000256" key="1">
    <source>
        <dbReference type="SAM" id="MobiDB-lite"/>
    </source>
</evidence>
<dbReference type="AlphaFoldDB" id="B4MTP2"/>
<feature type="region of interest" description="Disordered" evidence="1">
    <location>
        <begin position="197"/>
        <end position="217"/>
    </location>
</feature>
<name>B4MTP2_DROWI</name>
<dbReference type="Proteomes" id="UP000007798">
    <property type="component" value="Unassembled WGS sequence"/>
</dbReference>
<feature type="chain" id="PRO_5006458036" evidence="2">
    <location>
        <begin position="20"/>
        <end position="474"/>
    </location>
</feature>
<evidence type="ECO:0000256" key="2">
    <source>
        <dbReference type="SAM" id="SignalP"/>
    </source>
</evidence>
<keyword evidence="2" id="KW-0732">Signal</keyword>
<feature type="compositionally biased region" description="Basic and acidic residues" evidence="1">
    <location>
        <begin position="292"/>
        <end position="319"/>
    </location>
</feature>
<dbReference type="HOGENOM" id="CLU_649370_0_0_1"/>
<organism evidence="3 4">
    <name type="scientific">Drosophila willistoni</name>
    <name type="common">Fruit fly</name>
    <dbReference type="NCBI Taxonomy" id="7260"/>
    <lineage>
        <taxon>Eukaryota</taxon>
        <taxon>Metazoa</taxon>
        <taxon>Ecdysozoa</taxon>
        <taxon>Arthropoda</taxon>
        <taxon>Hexapoda</taxon>
        <taxon>Insecta</taxon>
        <taxon>Pterygota</taxon>
        <taxon>Neoptera</taxon>
        <taxon>Endopterygota</taxon>
        <taxon>Diptera</taxon>
        <taxon>Brachycera</taxon>
        <taxon>Muscomorpha</taxon>
        <taxon>Ephydroidea</taxon>
        <taxon>Drosophilidae</taxon>
        <taxon>Drosophila</taxon>
        <taxon>Sophophora</taxon>
    </lineage>
</organism>
<sequence>MFWLGISLLCILLSNSLEAYPVNDQAPAELSDPADYPDLTSGLSNAEIEATLNDLSLNDLNSLDKLLVNPVDDEYLGNNCREEEDDGKEKEASKCTEEPKSTKKCTTTCSTTASTTTRKATCPSTEKSTTKCTDSGSKHKMGGFLDDDFNMSSCAEKFKLKKCKKTKPKCENVCDVNDAECLQRNLDRLKQQKTNLQDYNIENIPNSDSDPPLDYDLEDTELKDLDQPLDPLKPKKELNDWDEEKMFNVDLDKPKNLDANWDSNDYKVAPKMSQTWSQSNAEPEEEQPSIKQTKDDSQLERERKDAKVESEKIPTKQEKQDEDDMPSDDQPQQQEVSDDQEQQQVADREQEIIDGESFIAQNACDPPRYLIQSENGDYFQSDNESALQKLHEEDQRQSQKYEVDRTDEKEQLYFQSQITRNKRENKQLDDAPENDAESYFKKLMDSFPRDQGSQSNVNIAFKEEWRPHLRVKRS</sequence>